<gene>
    <name evidence="13" type="ORF">IRJ41_003230</name>
</gene>
<keyword evidence="5 11" id="KW-0863">Zinc-finger</keyword>
<feature type="non-terminal residue" evidence="13">
    <location>
        <position position="1"/>
    </location>
</feature>
<dbReference type="PROSITE" id="PS00028">
    <property type="entry name" value="ZINC_FINGER_C2H2_1"/>
    <property type="match status" value="4"/>
</dbReference>
<dbReference type="FunFam" id="3.30.160.60:FF:000145">
    <property type="entry name" value="Zinc finger protein 574"/>
    <property type="match status" value="1"/>
</dbReference>
<evidence type="ECO:0000256" key="1">
    <source>
        <dbReference type="ARBA" id="ARBA00004123"/>
    </source>
</evidence>
<keyword evidence="3" id="KW-0479">Metal-binding</keyword>
<evidence type="ECO:0000313" key="14">
    <source>
        <dbReference type="Proteomes" id="UP001059041"/>
    </source>
</evidence>
<keyword evidence="8" id="KW-0238">DNA-binding</keyword>
<evidence type="ECO:0000256" key="11">
    <source>
        <dbReference type="PROSITE-ProRule" id="PRU00042"/>
    </source>
</evidence>
<dbReference type="InterPro" id="IPR036236">
    <property type="entry name" value="Znf_C2H2_sf"/>
</dbReference>
<dbReference type="Gene3D" id="3.30.160.60">
    <property type="entry name" value="Classic Zinc Finger"/>
    <property type="match status" value="4"/>
</dbReference>
<feature type="domain" description="C2H2-type" evidence="12">
    <location>
        <begin position="112"/>
        <end position="139"/>
    </location>
</feature>
<dbReference type="Pfam" id="PF00096">
    <property type="entry name" value="zf-C2H2"/>
    <property type="match status" value="2"/>
</dbReference>
<keyword evidence="14" id="KW-1185">Reference proteome</keyword>
<dbReference type="SUPFAM" id="SSF57667">
    <property type="entry name" value="beta-beta-alpha zinc fingers"/>
    <property type="match status" value="2"/>
</dbReference>
<feature type="domain" description="C2H2-type" evidence="12">
    <location>
        <begin position="168"/>
        <end position="191"/>
    </location>
</feature>
<dbReference type="FunFam" id="3.30.160.60:FF:000508">
    <property type="entry name" value="Myeloid zinc finger 1"/>
    <property type="match status" value="1"/>
</dbReference>
<evidence type="ECO:0000256" key="3">
    <source>
        <dbReference type="ARBA" id="ARBA00022723"/>
    </source>
</evidence>
<dbReference type="GO" id="GO:0005634">
    <property type="term" value="C:nucleus"/>
    <property type="evidence" value="ECO:0007669"/>
    <property type="project" value="UniProtKB-SubCell"/>
</dbReference>
<dbReference type="GO" id="GO:0000981">
    <property type="term" value="F:DNA-binding transcription factor activity, RNA polymerase II-specific"/>
    <property type="evidence" value="ECO:0007669"/>
    <property type="project" value="TreeGrafter"/>
</dbReference>
<evidence type="ECO:0000256" key="10">
    <source>
        <dbReference type="ARBA" id="ARBA00023242"/>
    </source>
</evidence>
<comment type="subcellular location">
    <subcellularLocation>
        <location evidence="1">Nucleus</location>
    </subcellularLocation>
</comment>
<dbReference type="AlphaFoldDB" id="A0A9W7T1X4"/>
<feature type="domain" description="C2H2-type" evidence="12">
    <location>
        <begin position="84"/>
        <end position="111"/>
    </location>
</feature>
<dbReference type="PANTHER" id="PTHR24394">
    <property type="entry name" value="ZINC FINGER PROTEIN"/>
    <property type="match status" value="1"/>
</dbReference>
<dbReference type="GO" id="GO:0003677">
    <property type="term" value="F:DNA binding"/>
    <property type="evidence" value="ECO:0007669"/>
    <property type="project" value="UniProtKB-KW"/>
</dbReference>
<dbReference type="PROSITE" id="PS50157">
    <property type="entry name" value="ZINC_FINGER_C2H2_2"/>
    <property type="match status" value="4"/>
</dbReference>
<evidence type="ECO:0000256" key="2">
    <source>
        <dbReference type="ARBA" id="ARBA00006991"/>
    </source>
</evidence>
<evidence type="ECO:0000256" key="6">
    <source>
        <dbReference type="ARBA" id="ARBA00022833"/>
    </source>
</evidence>
<sequence>MIFCHLFMTLVNHTAEEYYIEFNEGLDLNYYKIERNVIGVTEEGQEHSEDEHQYHNLITGENSFSSSQTDENSPQKRTKAKHSFACHICGKTYSRKGHLQDHIMTHTEQKPFSCPRCGNRFKHKRSVAVHMKSHTGDELYTCPQCDKTFTAKKNLENHIRVHTGEKPFKCPQCDKSFTQQGHLKYHIRLHT</sequence>
<evidence type="ECO:0000313" key="13">
    <source>
        <dbReference type="EMBL" id="KAI7789340.1"/>
    </source>
</evidence>
<feature type="domain" description="C2H2-type" evidence="12">
    <location>
        <begin position="140"/>
        <end position="167"/>
    </location>
</feature>
<dbReference type="Proteomes" id="UP001059041">
    <property type="component" value="Unassembled WGS sequence"/>
</dbReference>
<keyword evidence="10" id="KW-0539">Nucleus</keyword>
<comment type="caution">
    <text evidence="13">The sequence shown here is derived from an EMBL/GenBank/DDBJ whole genome shotgun (WGS) entry which is preliminary data.</text>
</comment>
<reference evidence="13" key="1">
    <citation type="submission" date="2021-02" db="EMBL/GenBank/DDBJ databases">
        <title>Comparative genomics reveals that relaxation of natural selection precedes convergent phenotypic evolution of cavefish.</title>
        <authorList>
            <person name="Peng Z."/>
        </authorList>
    </citation>
    <scope>NUCLEOTIDE SEQUENCE</scope>
    <source>
        <tissue evidence="13">Muscle</tissue>
    </source>
</reference>
<dbReference type="GO" id="GO:0042802">
    <property type="term" value="F:identical protein binding"/>
    <property type="evidence" value="ECO:0007669"/>
    <property type="project" value="UniProtKB-ARBA"/>
</dbReference>
<dbReference type="GO" id="GO:0008270">
    <property type="term" value="F:zinc ion binding"/>
    <property type="evidence" value="ECO:0007669"/>
    <property type="project" value="UniProtKB-KW"/>
</dbReference>
<name>A0A9W7T1X4_TRIRA</name>
<dbReference type="PANTHER" id="PTHR24394:SF44">
    <property type="entry name" value="ZINC FINGER PROTEIN 271-LIKE"/>
    <property type="match status" value="1"/>
</dbReference>
<organism evidence="13 14">
    <name type="scientific">Triplophysa rosa</name>
    <name type="common">Cave loach</name>
    <dbReference type="NCBI Taxonomy" id="992332"/>
    <lineage>
        <taxon>Eukaryota</taxon>
        <taxon>Metazoa</taxon>
        <taxon>Chordata</taxon>
        <taxon>Craniata</taxon>
        <taxon>Vertebrata</taxon>
        <taxon>Euteleostomi</taxon>
        <taxon>Actinopterygii</taxon>
        <taxon>Neopterygii</taxon>
        <taxon>Teleostei</taxon>
        <taxon>Ostariophysi</taxon>
        <taxon>Cypriniformes</taxon>
        <taxon>Nemacheilidae</taxon>
        <taxon>Triplophysa</taxon>
    </lineage>
</organism>
<accession>A0A9W7T1X4</accession>
<evidence type="ECO:0000256" key="9">
    <source>
        <dbReference type="ARBA" id="ARBA00023163"/>
    </source>
</evidence>
<evidence type="ECO:0000256" key="5">
    <source>
        <dbReference type="ARBA" id="ARBA00022771"/>
    </source>
</evidence>
<proteinExistence type="inferred from homology"/>
<dbReference type="FunFam" id="3.30.160.60:FF:000100">
    <property type="entry name" value="Zinc finger 45-like"/>
    <property type="match status" value="2"/>
</dbReference>
<dbReference type="Pfam" id="PF13465">
    <property type="entry name" value="zf-H2C2_2"/>
    <property type="match status" value="1"/>
</dbReference>
<comment type="similarity">
    <text evidence="2">Belongs to the krueppel C2H2-type zinc-finger protein family.</text>
</comment>
<evidence type="ECO:0000256" key="4">
    <source>
        <dbReference type="ARBA" id="ARBA00022737"/>
    </source>
</evidence>
<evidence type="ECO:0000259" key="12">
    <source>
        <dbReference type="PROSITE" id="PS50157"/>
    </source>
</evidence>
<keyword evidence="6" id="KW-0862">Zinc</keyword>
<evidence type="ECO:0000256" key="8">
    <source>
        <dbReference type="ARBA" id="ARBA00023125"/>
    </source>
</evidence>
<keyword evidence="7" id="KW-0805">Transcription regulation</keyword>
<keyword evidence="9" id="KW-0804">Transcription</keyword>
<protein>
    <submittedName>
        <fullName evidence="13">Gastrula zinc finger protein XlCGF57.1-like</fullName>
    </submittedName>
</protein>
<dbReference type="InterPro" id="IPR013087">
    <property type="entry name" value="Znf_C2H2_type"/>
</dbReference>
<evidence type="ECO:0000256" key="7">
    <source>
        <dbReference type="ARBA" id="ARBA00023015"/>
    </source>
</evidence>
<dbReference type="EMBL" id="JAFHDT010000535">
    <property type="protein sequence ID" value="KAI7789340.1"/>
    <property type="molecule type" value="Genomic_DNA"/>
</dbReference>
<dbReference type="SMART" id="SM00355">
    <property type="entry name" value="ZnF_C2H2"/>
    <property type="match status" value="4"/>
</dbReference>
<keyword evidence="4" id="KW-0677">Repeat</keyword>